<dbReference type="Proteomes" id="UP000636505">
    <property type="component" value="Unassembled WGS sequence"/>
</dbReference>
<keyword evidence="2" id="KW-1133">Transmembrane helix</keyword>
<dbReference type="InterPro" id="IPR012902">
    <property type="entry name" value="N_methyl_site"/>
</dbReference>
<dbReference type="NCBIfam" id="TIGR02532">
    <property type="entry name" value="IV_pilin_GFxxxE"/>
    <property type="match status" value="1"/>
</dbReference>
<dbReference type="RefSeq" id="WP_193905219.1">
    <property type="nucleotide sequence ID" value="NZ_JADEXG010000007.1"/>
</dbReference>
<protein>
    <submittedName>
        <fullName evidence="3">Type II secretion system protein</fullName>
    </submittedName>
</protein>
<keyword evidence="4" id="KW-1185">Reference proteome</keyword>
<accession>A0A8J7A614</accession>
<name>A0A8J7A614_9CYAN</name>
<dbReference type="EMBL" id="JADEXG010000007">
    <property type="protein sequence ID" value="MBE9076555.1"/>
    <property type="molecule type" value="Genomic_DNA"/>
</dbReference>
<organism evidence="3 4">
    <name type="scientific">Vasconcelosia minhoensis LEGE 07310</name>
    <dbReference type="NCBI Taxonomy" id="915328"/>
    <lineage>
        <taxon>Bacteria</taxon>
        <taxon>Bacillati</taxon>
        <taxon>Cyanobacteriota</taxon>
        <taxon>Cyanophyceae</taxon>
        <taxon>Nodosilineales</taxon>
        <taxon>Cymatolegaceae</taxon>
        <taxon>Vasconcelosia</taxon>
        <taxon>Vasconcelosia minhoensis</taxon>
    </lineage>
</organism>
<comment type="caution">
    <text evidence="3">The sequence shown here is derived from an EMBL/GenBank/DDBJ whole genome shotgun (WGS) entry which is preliminary data.</text>
</comment>
<keyword evidence="1" id="KW-0175">Coiled coil</keyword>
<feature type="transmembrane region" description="Helical" evidence="2">
    <location>
        <begin position="21"/>
        <end position="46"/>
    </location>
</feature>
<evidence type="ECO:0000313" key="4">
    <source>
        <dbReference type="Proteomes" id="UP000636505"/>
    </source>
</evidence>
<dbReference type="AlphaFoldDB" id="A0A8J7A614"/>
<evidence type="ECO:0000256" key="2">
    <source>
        <dbReference type="SAM" id="Phobius"/>
    </source>
</evidence>
<sequence>MSSNRFAQQFRHRWVGRYFSQATHTAGLTLIECLVAIVVIAASMAATTPMMVTAVATRIQNQKAEQALQLAQAEVDKVRLAVERGDTGSIDKIAEISGGTVAAAGAPTADTHAWPTGNQNTALQVDIDDDGTPDYAVQVIKTRTTGGANPLAFELGVRVYDYASFDRNKTSLETRPAQLSFTSGEGQRATKPLAVLYTTIVQPDRENSLCDYRRYLGSTPPASMNCD</sequence>
<evidence type="ECO:0000313" key="3">
    <source>
        <dbReference type="EMBL" id="MBE9076555.1"/>
    </source>
</evidence>
<reference evidence="3" key="1">
    <citation type="submission" date="2020-10" db="EMBL/GenBank/DDBJ databases">
        <authorList>
            <person name="Castelo-Branco R."/>
            <person name="Eusebio N."/>
            <person name="Adriana R."/>
            <person name="Vieira A."/>
            <person name="Brugerolle De Fraissinette N."/>
            <person name="Rezende De Castro R."/>
            <person name="Schneider M.P."/>
            <person name="Vasconcelos V."/>
            <person name="Leao P.N."/>
        </authorList>
    </citation>
    <scope>NUCLEOTIDE SEQUENCE</scope>
    <source>
        <strain evidence="3">LEGE 07310</strain>
    </source>
</reference>
<evidence type="ECO:0000256" key="1">
    <source>
        <dbReference type="SAM" id="Coils"/>
    </source>
</evidence>
<proteinExistence type="predicted"/>
<feature type="coiled-coil region" evidence="1">
    <location>
        <begin position="54"/>
        <end position="81"/>
    </location>
</feature>
<keyword evidence="2" id="KW-0812">Transmembrane</keyword>
<gene>
    <name evidence="3" type="ORF">IQ241_04470</name>
</gene>
<keyword evidence="2" id="KW-0472">Membrane</keyword>